<accession>A0A543K6J7</accession>
<dbReference type="EMBL" id="VFPU01000003">
    <property type="protein sequence ID" value="TQM90664.1"/>
    <property type="molecule type" value="Genomic_DNA"/>
</dbReference>
<dbReference type="SUPFAM" id="SSF52980">
    <property type="entry name" value="Restriction endonuclease-like"/>
    <property type="match status" value="1"/>
</dbReference>
<dbReference type="Pfam" id="PF04257">
    <property type="entry name" value="Exonuc_V_gamma"/>
    <property type="match status" value="1"/>
</dbReference>
<evidence type="ECO:0000256" key="6">
    <source>
        <dbReference type="ARBA" id="ARBA00022839"/>
    </source>
</evidence>
<dbReference type="NCBIfam" id="TIGR01450">
    <property type="entry name" value="recC"/>
    <property type="match status" value="1"/>
</dbReference>
<dbReference type="Proteomes" id="UP000315133">
    <property type="component" value="Unassembled WGS sequence"/>
</dbReference>
<comment type="miscellaneous">
    <text evidence="10">In the RecBCD complex, RecB has a slow 3'-5' helicase, an exonuclease activity and loads RecA onto ssDNA, RecD has a fast 5'-3' helicase activity, while RecC stimulates the ATPase and processivity of the RecB helicase and contributes to recognition of the Chi site.</text>
</comment>
<dbReference type="OrthoDB" id="9762834at2"/>
<keyword evidence="7 10" id="KW-0067">ATP-binding</keyword>
<name>A0A543K6J7_9MICO</name>
<evidence type="ECO:0000256" key="4">
    <source>
        <dbReference type="ARBA" id="ARBA00022801"/>
    </source>
</evidence>
<keyword evidence="4 10" id="KW-0378">Hydrolase</keyword>
<sequence>MTLFVHRATSTDVLADGLAELLATPLADPFAEEVVAVPARGVERWLAQRLSHRLGAGGGHDGVCAGVRFLTPHSLVALVLGIERDDPWHPEQLTWPVLRAVDASLAEPWASTLATHLGHGLTGTEGELRRGRRYAVARRLAGLFADYAAQRPAMLADWREGGAGDGLGDGETVSGDLAWQPELWRRVLAEVDAEPPDVRHARVVGLLRERGAEGLRLGDGLVLPGRLSLFGHTRVARSEVEVLGALGEHLDVHLWLPQASPAAWKALAPAAAAGPVPRAEDDSAAVVQHPLLASLGRDARELQRTLALADGVDRVAAPLLDAPGQGDRPPTLLHLLQDDLAADRVPSADERAARGRALAADDRSVQVHACHGQTRQVEVLRDVLVGLLQDDPTLEPRDILVMCPDIDAYAPLVHAGFGLGEVVRDGTGATHPAHGLRVRLADRAPRHTNPLLGLADRLVELAGGRLTTGEVLDLARSAPVRQRFGLDDDALERVGDWVEAVVVRWGLDAEHRATYQLSNLHQNTWRAGLDRVLVGAAVDGRDLDALGEVLALDDLDSGDLDLAGRLAELLDRLGSTLRDLRDADTVEQWLAVISDGVQALADVPHRDAWQLAQLERELARVGAAARSRAGRTPSLTLSDVHALLREQSAGRATRSNFRTGTLTVCTMVPMRSVPHRVICLVGMDDGVFPRSSSADGDDALARRPVTGERDLRSEDRQLLLDAVMAARDTLVITYTGADEHSGQERPPAVPLGELVDAVRATADGPPVEHLVTRHPLQPYDRRNLGAPLAEDEALLPDGRPFSFDPAALAGALASAGERTPPATIAATHLPPRADGEVALEDLVRFFEHPAKAFLRGRLGMVLPEVPELRGEGIPVELDALDTWQIGDRMLQAVLSGRDPARTVQAERWRGSLPPDELGTATMQTVTTAVQRLCEATWRVVGTGTWGQGLPRDSVDVDVALPGGRRLVGTVAGMVDGSALTVTYSSVRAKQRVRSWILSLALAAAGTGGTSRLVGQHSWGKGDKGPVLYVHGPHDPATAAELLAQLVDVHDRGLCEVLPLPVRTAARWAETYARTGREGLAHNQAARDWTTTDGGFVAGEQDDASWLRVFGRALPYSALAALPPGPDETWLPEVTSRLGQLAMRVWGPVLQPGAETMGRP</sequence>
<dbReference type="RefSeq" id="WP_141820945.1">
    <property type="nucleotide sequence ID" value="NZ_BAAAIL010000005.1"/>
</dbReference>
<dbReference type="InterPro" id="IPR013986">
    <property type="entry name" value="DExx_box_DNA_helicase_dom_sf"/>
</dbReference>
<dbReference type="Gene3D" id="3.40.50.10930">
    <property type="match status" value="1"/>
</dbReference>
<evidence type="ECO:0000256" key="1">
    <source>
        <dbReference type="ARBA" id="ARBA00022722"/>
    </source>
</evidence>
<comment type="subunit">
    <text evidence="10">Heterotrimer of RecB, RecC and RecD. All subunits contribute to DNA-binding.</text>
</comment>
<evidence type="ECO:0000256" key="3">
    <source>
        <dbReference type="ARBA" id="ARBA00022763"/>
    </source>
</evidence>
<evidence type="ECO:0000313" key="13">
    <source>
        <dbReference type="Proteomes" id="UP000315133"/>
    </source>
</evidence>
<dbReference type="HAMAP" id="MF_01486">
    <property type="entry name" value="RecC"/>
    <property type="match status" value="1"/>
</dbReference>
<keyword evidence="2 10" id="KW-0547">Nucleotide-binding</keyword>
<proteinExistence type="inferred from homology"/>
<dbReference type="PANTHER" id="PTHR30591:SF1">
    <property type="entry name" value="RECBCD ENZYME SUBUNIT RECC"/>
    <property type="match status" value="1"/>
</dbReference>
<evidence type="ECO:0000313" key="12">
    <source>
        <dbReference type="EMBL" id="TQM90664.1"/>
    </source>
</evidence>
<dbReference type="Gene3D" id="1.10.10.990">
    <property type="match status" value="1"/>
</dbReference>
<dbReference type="AlphaFoldDB" id="A0A543K6J7"/>
<evidence type="ECO:0000259" key="11">
    <source>
        <dbReference type="Pfam" id="PF17946"/>
    </source>
</evidence>
<dbReference type="Gene3D" id="1.10.10.160">
    <property type="match status" value="1"/>
</dbReference>
<keyword evidence="3 10" id="KW-0227">DNA damage</keyword>
<dbReference type="SUPFAM" id="SSF52540">
    <property type="entry name" value="P-loop containing nucleoside triphosphate hydrolases"/>
    <property type="match status" value="2"/>
</dbReference>
<evidence type="ECO:0000256" key="2">
    <source>
        <dbReference type="ARBA" id="ARBA00022741"/>
    </source>
</evidence>
<keyword evidence="1 10" id="KW-0540">Nuclease</keyword>
<feature type="domain" description="RecC C-terminal" evidence="11">
    <location>
        <begin position="835"/>
        <end position="1071"/>
    </location>
</feature>
<comment type="function">
    <text evidence="10">A helicase/nuclease that prepares dsDNA breaks (DSB) for recombinational DNA repair. Binds to DSBs and unwinds DNA via a highly rapid and processive ATP-dependent bidirectional helicase activity. Unwinds dsDNA until it encounters a Chi (crossover hotspot instigator) sequence from the 3' direction. Cuts ssDNA a few nucleotides 3' to the Chi site. The properties and activities of the enzyme are changed at Chi. The Chi-altered holoenzyme produces a long 3'-ssDNA overhang and facilitates RecA-binding to the ssDNA for homologous DNA recombination and repair. Holoenzyme degrades any linearized DNA that is unable to undergo homologous recombination. In the holoenzyme this subunit recognizes the wild-type Chi sequence, and when added to isolated RecB increases its ATP-dependent helicase processivity.</text>
</comment>
<keyword evidence="13" id="KW-1185">Reference proteome</keyword>
<keyword evidence="8 10" id="KW-0238">DNA-binding</keyword>
<evidence type="ECO:0000256" key="9">
    <source>
        <dbReference type="ARBA" id="ARBA00023204"/>
    </source>
</evidence>
<evidence type="ECO:0000256" key="10">
    <source>
        <dbReference type="HAMAP-Rule" id="MF_01486"/>
    </source>
</evidence>
<dbReference type="PIRSF" id="PIRSF000980">
    <property type="entry name" value="RecC"/>
    <property type="match status" value="1"/>
</dbReference>
<dbReference type="GO" id="GO:0009338">
    <property type="term" value="C:exodeoxyribonuclease V complex"/>
    <property type="evidence" value="ECO:0007669"/>
    <property type="project" value="InterPro"/>
</dbReference>
<dbReference type="Pfam" id="PF17946">
    <property type="entry name" value="RecC_C"/>
    <property type="match status" value="1"/>
</dbReference>
<dbReference type="InterPro" id="IPR011335">
    <property type="entry name" value="Restrct_endonuc-II-like"/>
</dbReference>
<dbReference type="GO" id="GO:0003677">
    <property type="term" value="F:DNA binding"/>
    <property type="evidence" value="ECO:0007669"/>
    <property type="project" value="UniProtKB-UniRule"/>
</dbReference>
<evidence type="ECO:0000256" key="8">
    <source>
        <dbReference type="ARBA" id="ARBA00023125"/>
    </source>
</evidence>
<dbReference type="InterPro" id="IPR041500">
    <property type="entry name" value="RecC_C"/>
</dbReference>
<protein>
    <recommendedName>
        <fullName evidence="10">RecBCD enzyme subunit RecC</fullName>
    </recommendedName>
    <alternativeName>
        <fullName evidence="10">Exonuclease V subunit RecC</fullName>
        <shortName evidence="10">ExoV subunit RecC</shortName>
    </alternativeName>
    <alternativeName>
        <fullName evidence="10">Helicase/nuclease RecBCD subunit RecC</fullName>
    </alternativeName>
</protein>
<dbReference type="InterPro" id="IPR027417">
    <property type="entry name" value="P-loop_NTPase"/>
</dbReference>
<dbReference type="Gene3D" id="3.40.50.300">
    <property type="entry name" value="P-loop containing nucleotide triphosphate hydrolases"/>
    <property type="match status" value="2"/>
</dbReference>
<dbReference type="GO" id="GO:0000724">
    <property type="term" value="P:double-strand break repair via homologous recombination"/>
    <property type="evidence" value="ECO:0007669"/>
    <property type="project" value="UniProtKB-UniRule"/>
</dbReference>
<organism evidence="12 13">
    <name type="scientific">Ornithinimicrobium humiphilum</name>
    <dbReference type="NCBI Taxonomy" id="125288"/>
    <lineage>
        <taxon>Bacteria</taxon>
        <taxon>Bacillati</taxon>
        <taxon>Actinomycetota</taxon>
        <taxon>Actinomycetes</taxon>
        <taxon>Micrococcales</taxon>
        <taxon>Ornithinimicrobiaceae</taxon>
        <taxon>Ornithinimicrobium</taxon>
    </lineage>
</organism>
<keyword evidence="5 10" id="KW-0347">Helicase</keyword>
<comment type="caution">
    <text evidence="12">The sequence shown here is derived from an EMBL/GenBank/DDBJ whole genome shotgun (WGS) entry which is preliminary data.</text>
</comment>
<keyword evidence="9 10" id="KW-0234">DNA repair</keyword>
<dbReference type="GO" id="GO:0003678">
    <property type="term" value="F:DNA helicase activity"/>
    <property type="evidence" value="ECO:0007669"/>
    <property type="project" value="UniProtKB-UniRule"/>
</dbReference>
<keyword evidence="6 10" id="KW-0269">Exonuclease</keyword>
<dbReference type="GO" id="GO:0008854">
    <property type="term" value="F:exodeoxyribonuclease V activity"/>
    <property type="evidence" value="ECO:0007669"/>
    <property type="project" value="InterPro"/>
</dbReference>
<evidence type="ECO:0000256" key="7">
    <source>
        <dbReference type="ARBA" id="ARBA00022840"/>
    </source>
</evidence>
<comment type="similarity">
    <text evidence="10">Belongs to the RecC family.</text>
</comment>
<reference evidence="12 13" key="1">
    <citation type="submission" date="2019-06" db="EMBL/GenBank/DDBJ databases">
        <title>Sequencing the genomes of 1000 actinobacteria strains.</title>
        <authorList>
            <person name="Klenk H.-P."/>
        </authorList>
    </citation>
    <scope>NUCLEOTIDE SEQUENCE [LARGE SCALE GENOMIC DNA]</scope>
    <source>
        <strain evidence="12 13">DSM 12362</strain>
    </source>
</reference>
<dbReference type="InterPro" id="IPR006697">
    <property type="entry name" value="RecC"/>
</dbReference>
<gene>
    <name evidence="10" type="primary">recC</name>
    <name evidence="12" type="ORF">FB476_3045</name>
</gene>
<dbReference type="PANTHER" id="PTHR30591">
    <property type="entry name" value="RECBCD ENZYME SUBUNIT RECC"/>
    <property type="match status" value="1"/>
</dbReference>
<evidence type="ECO:0000256" key="5">
    <source>
        <dbReference type="ARBA" id="ARBA00022806"/>
    </source>
</evidence>
<dbReference type="GO" id="GO:0005524">
    <property type="term" value="F:ATP binding"/>
    <property type="evidence" value="ECO:0007669"/>
    <property type="project" value="UniProtKB-UniRule"/>
</dbReference>